<dbReference type="EMBL" id="JAHCLR010000008">
    <property type="protein sequence ID" value="MBS9533288.1"/>
    <property type="molecule type" value="Genomic_DNA"/>
</dbReference>
<feature type="chain" id="PRO_5046071843" evidence="1">
    <location>
        <begin position="18"/>
        <end position="207"/>
    </location>
</feature>
<comment type="caution">
    <text evidence="2">The sequence shown here is derived from an EMBL/GenBank/DDBJ whole genome shotgun (WGS) entry which is preliminary data.</text>
</comment>
<keyword evidence="1" id="KW-0732">Signal</keyword>
<gene>
    <name evidence="2" type="ORF">KIH27_06755</name>
</gene>
<dbReference type="CDD" id="cd21112">
    <property type="entry name" value="alphaLP-like"/>
    <property type="match status" value="1"/>
</dbReference>
<name>A0ABS5RI98_9MYCO</name>
<dbReference type="RefSeq" id="WP_214092169.1">
    <property type="nucleotide sequence ID" value="NZ_JAHCLR010000008.1"/>
</dbReference>
<dbReference type="InterPro" id="IPR043504">
    <property type="entry name" value="Peptidase_S1_PA_chymotrypsin"/>
</dbReference>
<dbReference type="Gene3D" id="2.40.10.10">
    <property type="entry name" value="Trypsin-like serine proteases"/>
    <property type="match status" value="2"/>
</dbReference>
<dbReference type="SUPFAM" id="SSF50494">
    <property type="entry name" value="Trypsin-like serine proteases"/>
    <property type="match status" value="1"/>
</dbReference>
<evidence type="ECO:0000256" key="1">
    <source>
        <dbReference type="SAM" id="SignalP"/>
    </source>
</evidence>
<proteinExistence type="predicted"/>
<reference evidence="2 3" key="1">
    <citation type="submission" date="2021-05" db="EMBL/GenBank/DDBJ databases">
        <title>Mycobacterium acidophilum sp. nov., an extremely acid-tolerant member of the genus Mycobacterium.</title>
        <authorList>
            <person name="Xia J."/>
        </authorList>
    </citation>
    <scope>NUCLEOTIDE SEQUENCE [LARGE SCALE GENOMIC DNA]</scope>
    <source>
        <strain evidence="2 3">M1</strain>
    </source>
</reference>
<dbReference type="Proteomes" id="UP001519535">
    <property type="component" value="Unassembled WGS sequence"/>
</dbReference>
<accession>A0ABS5RI98</accession>
<protein>
    <submittedName>
        <fullName evidence="2">Trypsin</fullName>
    </submittedName>
</protein>
<keyword evidence="3" id="KW-1185">Reference proteome</keyword>
<organism evidence="2 3">
    <name type="scientific">Mycolicibacter acidiphilus</name>
    <dbReference type="NCBI Taxonomy" id="2835306"/>
    <lineage>
        <taxon>Bacteria</taxon>
        <taxon>Bacillati</taxon>
        <taxon>Actinomycetota</taxon>
        <taxon>Actinomycetes</taxon>
        <taxon>Mycobacteriales</taxon>
        <taxon>Mycobacteriaceae</taxon>
        <taxon>Mycolicibacter</taxon>
    </lineage>
</organism>
<evidence type="ECO:0000313" key="2">
    <source>
        <dbReference type="EMBL" id="MBS9533288.1"/>
    </source>
</evidence>
<evidence type="ECO:0000313" key="3">
    <source>
        <dbReference type="Proteomes" id="UP001519535"/>
    </source>
</evidence>
<dbReference type="InterPro" id="IPR009003">
    <property type="entry name" value="Peptidase_S1_PA"/>
</dbReference>
<feature type="signal peptide" evidence="1">
    <location>
        <begin position="1"/>
        <end position="17"/>
    </location>
</feature>
<sequence length="207" mass="20972">MIGRAAAGLMAAALVFAAPVAARPMPGIEVLDDSSSCTAGFAAQGADGAYYLLTSGHCDGHDGSEWTDAFSQPLGRISLSEDNGDDHDAAAIRLDPAAGVPNGAIGGRYPVRDVLSAGQIHPGMTICKIGAMTGETCGDVTAVNGGTVETRVISTLGDSGSPGFVRNQDGTASAVGLLASGPEDDETVTSFVLVEPVLTQWGLRILR</sequence>